<dbReference type="EMBL" id="LKLP01000111">
    <property type="protein sequence ID" value="KSU06156.1"/>
    <property type="molecule type" value="Genomic_DNA"/>
</dbReference>
<dbReference type="PATRIC" id="fig|1360.106.peg.2453"/>
<comment type="caution">
    <text evidence="1">The sequence shown here is derived from an EMBL/GenBank/DDBJ whole genome shotgun (WGS) entry which is preliminary data.</text>
</comment>
<evidence type="ECO:0000313" key="1">
    <source>
        <dbReference type="EMBL" id="KSU06156.1"/>
    </source>
</evidence>
<organism evidence="1 2">
    <name type="scientific">Lactococcus lactis subsp. lactis</name>
    <name type="common">Streptococcus lactis</name>
    <dbReference type="NCBI Taxonomy" id="1360"/>
    <lineage>
        <taxon>Bacteria</taxon>
        <taxon>Bacillati</taxon>
        <taxon>Bacillota</taxon>
        <taxon>Bacilli</taxon>
        <taxon>Lactobacillales</taxon>
        <taxon>Streptococcaceae</taxon>
        <taxon>Lactococcus</taxon>
    </lineage>
</organism>
<gene>
    <name evidence="1" type="ORF">LMG8520_2150</name>
</gene>
<reference evidence="2" key="1">
    <citation type="submission" date="2015-10" db="EMBL/GenBank/DDBJ databases">
        <title>Draft Genome Sequences of 11 Lactococcus lactis subspecies cremoris strains.</title>
        <authorList>
            <person name="Wels M."/>
            <person name="Backus L."/>
            <person name="Boekhorst J."/>
            <person name="Dijkstra A."/>
            <person name="Beerthuizen M."/>
            <person name="Kelly W."/>
            <person name="Siezen R."/>
            <person name="Bachmann H."/>
            <person name="Van Hijum S."/>
        </authorList>
    </citation>
    <scope>NUCLEOTIDE SEQUENCE [LARGE SCALE GENOMIC DNA]</scope>
    <source>
        <strain evidence="2">LMG8520</strain>
    </source>
</reference>
<dbReference type="AlphaFoldDB" id="A0A0V8CXW1"/>
<proteinExistence type="predicted"/>
<accession>A0A0V8CXW1</accession>
<name>A0A0V8CXW1_LACLL</name>
<dbReference type="Proteomes" id="UP000054230">
    <property type="component" value="Unassembled WGS sequence"/>
</dbReference>
<sequence>MLYFFGLGGKMESTIITSESQLEIILNRILENNLERLLENQKQKNWKRAKEIVEIFGESSATVNRNIAKMKDDDHFKKYIDKQSGKFQTINLEGYKAFREFKSECYKKSL</sequence>
<evidence type="ECO:0000313" key="2">
    <source>
        <dbReference type="Proteomes" id="UP000054230"/>
    </source>
</evidence>
<protein>
    <submittedName>
        <fullName evidence="1">Uncharacterized protein</fullName>
    </submittedName>
</protein>